<dbReference type="EMBL" id="CP036276">
    <property type="protein sequence ID" value="QDU47568.1"/>
    <property type="molecule type" value="Genomic_DNA"/>
</dbReference>
<dbReference type="PANTHER" id="PTHR37326:SF1">
    <property type="entry name" value="BLL3975 PROTEIN"/>
    <property type="match status" value="1"/>
</dbReference>
<gene>
    <name evidence="6" type="ORF">Mal52_61030</name>
</gene>
<protein>
    <submittedName>
        <fullName evidence="6">Succinylglutamate desuccinylase / Aspartoacylase family protein</fullName>
    </submittedName>
</protein>
<dbReference type="InterPro" id="IPR043795">
    <property type="entry name" value="N-alpha-Ac-DABA-like"/>
</dbReference>
<dbReference type="GO" id="GO:0016788">
    <property type="term" value="F:hydrolase activity, acting on ester bonds"/>
    <property type="evidence" value="ECO:0007669"/>
    <property type="project" value="InterPro"/>
</dbReference>
<evidence type="ECO:0000256" key="2">
    <source>
        <dbReference type="ARBA" id="ARBA00022723"/>
    </source>
</evidence>
<reference evidence="6 7" key="1">
    <citation type="submission" date="2019-02" db="EMBL/GenBank/DDBJ databases">
        <title>Deep-cultivation of Planctomycetes and their phenomic and genomic characterization uncovers novel biology.</title>
        <authorList>
            <person name="Wiegand S."/>
            <person name="Jogler M."/>
            <person name="Boedeker C."/>
            <person name="Pinto D."/>
            <person name="Vollmers J."/>
            <person name="Rivas-Marin E."/>
            <person name="Kohn T."/>
            <person name="Peeters S.H."/>
            <person name="Heuer A."/>
            <person name="Rast P."/>
            <person name="Oberbeckmann S."/>
            <person name="Bunk B."/>
            <person name="Jeske O."/>
            <person name="Meyerdierks A."/>
            <person name="Storesund J.E."/>
            <person name="Kallscheuer N."/>
            <person name="Luecker S."/>
            <person name="Lage O.M."/>
            <person name="Pohl T."/>
            <person name="Merkel B.J."/>
            <person name="Hornburger P."/>
            <person name="Mueller R.-W."/>
            <person name="Bruemmer F."/>
            <person name="Labrenz M."/>
            <person name="Spormann A.M."/>
            <person name="Op den Camp H."/>
            <person name="Overmann J."/>
            <person name="Amann R."/>
            <person name="Jetten M.S.M."/>
            <person name="Mascher T."/>
            <person name="Medema M.H."/>
            <person name="Devos D.P."/>
            <person name="Kaster A.-K."/>
            <person name="Ovreas L."/>
            <person name="Rohde M."/>
            <person name="Galperin M.Y."/>
            <person name="Jogler C."/>
        </authorList>
    </citation>
    <scope>NUCLEOTIDE SEQUENCE [LARGE SCALE GENOMIC DNA]</scope>
    <source>
        <strain evidence="6 7">Mal52</strain>
    </source>
</reference>
<dbReference type="Gene3D" id="3.40.630.10">
    <property type="entry name" value="Zn peptidases"/>
    <property type="match status" value="1"/>
</dbReference>
<dbReference type="SUPFAM" id="SSF53187">
    <property type="entry name" value="Zn-dependent exopeptidases"/>
    <property type="match status" value="1"/>
</dbReference>
<keyword evidence="7" id="KW-1185">Reference proteome</keyword>
<dbReference type="RefSeq" id="WP_145380371.1">
    <property type="nucleotide sequence ID" value="NZ_CP036276.1"/>
</dbReference>
<evidence type="ECO:0000313" key="6">
    <source>
        <dbReference type="EMBL" id="QDU47568.1"/>
    </source>
</evidence>
<dbReference type="GO" id="GO:0046872">
    <property type="term" value="F:metal ion binding"/>
    <property type="evidence" value="ECO:0007669"/>
    <property type="project" value="UniProtKB-KW"/>
</dbReference>
<dbReference type="PANTHER" id="PTHR37326">
    <property type="entry name" value="BLL3975 PROTEIN"/>
    <property type="match status" value="1"/>
</dbReference>
<organism evidence="6 7">
    <name type="scientific">Symmachiella dynata</name>
    <dbReference type="NCBI Taxonomy" id="2527995"/>
    <lineage>
        <taxon>Bacteria</taxon>
        <taxon>Pseudomonadati</taxon>
        <taxon>Planctomycetota</taxon>
        <taxon>Planctomycetia</taxon>
        <taxon>Planctomycetales</taxon>
        <taxon>Planctomycetaceae</taxon>
        <taxon>Symmachiella</taxon>
    </lineage>
</organism>
<name>A0A517ZYP3_9PLAN</name>
<evidence type="ECO:0000256" key="4">
    <source>
        <dbReference type="ARBA" id="ARBA00022833"/>
    </source>
</evidence>
<sequence>MNQPITLQTHTIVGTETDAEGETIERPGPHLLITGGVHGDEYEPMVAIRRLMEEFDPATLKGRVTLVPLVNEPAFACRSRTAEDGLDLARVCPGNPEGSETERIAVALSELIRSADFYIDLHTGGVRYEILSLVGYGLHEDETVLNHQREMARAFNMPIIWGTSARHEGRSLSVARDAGIPALYTEFTGGAKCSEGGVQMLRDGCLNVARYLGMLERTIPDSLVEYIVEDDRDDSGHLQTQMPAPADGFFETRVRLGDFVEKNQIIGKVFDPLGQRGINVAAPHDGMVLMLQTFPAATAGESLGAILPISGPGEVFYEHEGA</sequence>
<dbReference type="InterPro" id="IPR053138">
    <property type="entry name" value="N-alpha-Ac-DABA_deacetylase"/>
</dbReference>
<keyword evidence="4" id="KW-0862">Zinc</keyword>
<dbReference type="KEGG" id="sdyn:Mal52_61030"/>
<dbReference type="InterPro" id="IPR055438">
    <property type="entry name" value="AstE_AspA_cat"/>
</dbReference>
<evidence type="ECO:0000256" key="3">
    <source>
        <dbReference type="ARBA" id="ARBA00022801"/>
    </source>
</evidence>
<dbReference type="Proteomes" id="UP000319383">
    <property type="component" value="Chromosome"/>
</dbReference>
<keyword evidence="2" id="KW-0479">Metal-binding</keyword>
<dbReference type="Pfam" id="PF24827">
    <property type="entry name" value="AstE_AspA_cat"/>
    <property type="match status" value="1"/>
</dbReference>
<evidence type="ECO:0000259" key="5">
    <source>
        <dbReference type="Pfam" id="PF24827"/>
    </source>
</evidence>
<comment type="cofactor">
    <cofactor evidence="1">
        <name>Zn(2+)</name>
        <dbReference type="ChEBI" id="CHEBI:29105"/>
    </cofactor>
</comment>
<evidence type="ECO:0000256" key="1">
    <source>
        <dbReference type="ARBA" id="ARBA00001947"/>
    </source>
</evidence>
<evidence type="ECO:0000313" key="7">
    <source>
        <dbReference type="Proteomes" id="UP000319383"/>
    </source>
</evidence>
<keyword evidence="3" id="KW-0378">Hydrolase</keyword>
<feature type="domain" description="Succinylglutamate desuccinylase/Aspartoacylase catalytic" evidence="5">
    <location>
        <begin position="27"/>
        <end position="211"/>
    </location>
</feature>
<dbReference type="AlphaFoldDB" id="A0A517ZYP3"/>
<accession>A0A517ZYP3</accession>
<dbReference type="PIRSF" id="PIRSF039012">
    <property type="entry name" value="ASP"/>
    <property type="match status" value="1"/>
</dbReference>
<proteinExistence type="predicted"/>
<dbReference type="GO" id="GO:0016811">
    <property type="term" value="F:hydrolase activity, acting on carbon-nitrogen (but not peptide) bonds, in linear amides"/>
    <property type="evidence" value="ECO:0007669"/>
    <property type="project" value="InterPro"/>
</dbReference>